<reference evidence="11" key="1">
    <citation type="journal article" date="2014" name="Genome Announc.">
        <title>Draft Genome Sequences of Two Lactobacillus Strains, L. farraginis JCM 14108T and L. composti JCM 14202T, Isolated from Compost of Distilled Shochu Residue.</title>
        <authorList>
            <person name="Yuki M."/>
            <person name="Oshima K."/>
            <person name="Suda W."/>
            <person name="Kitahara M."/>
            <person name="Kitamura K."/>
            <person name="Iida T."/>
            <person name="Hattori M."/>
            <person name="Ohkuma M."/>
        </authorList>
    </citation>
    <scope>NUCLEOTIDE SEQUENCE [LARGE SCALE GENOMIC DNA]</scope>
    <source>
        <strain evidence="11">JCM 14108</strain>
    </source>
</reference>
<dbReference type="GO" id="GO:0006527">
    <property type="term" value="P:L-arginine catabolic process"/>
    <property type="evidence" value="ECO:0007669"/>
    <property type="project" value="UniProtKB-UniRule"/>
</dbReference>
<evidence type="ECO:0000256" key="1">
    <source>
        <dbReference type="ARBA" id="ARBA00004651"/>
    </source>
</evidence>
<evidence type="ECO:0000256" key="8">
    <source>
        <dbReference type="ARBA" id="ARBA00023136"/>
    </source>
</evidence>
<comment type="caution">
    <text evidence="11">The sequence shown here is derived from an EMBL/GenBank/DDBJ whole genome shotgun (WGS) entry which is preliminary data.</text>
</comment>
<feature type="transmembrane region" description="Helical" evidence="10">
    <location>
        <begin position="25"/>
        <end position="47"/>
    </location>
</feature>
<accession>X0PA04</accession>
<feature type="transmembrane region" description="Helical" evidence="10">
    <location>
        <begin position="212"/>
        <end position="233"/>
    </location>
</feature>
<feature type="transmembrane region" description="Helical" evidence="10">
    <location>
        <begin position="142"/>
        <end position="160"/>
    </location>
</feature>
<evidence type="ECO:0000313" key="11">
    <source>
        <dbReference type="EMBL" id="GAF36139.1"/>
    </source>
</evidence>
<dbReference type="AlphaFoldDB" id="X0PA04"/>
<keyword evidence="3" id="KW-0813">Transport</keyword>
<sequence length="491" mass="53287">MIQGMQERNYLMEIQATHKSKPGGIGLTALTAMVVTSSIGAGVFALTSDLAAAASPGPVLIAWGIVGFGILMLALSLNNLVLKRPDLEGVFAYAEEGFGQYAGFISGWGYWLSSWMGNVAFATVMMSAVGYFIPVFKSGNNVPAIITASIISWGLTYIVNRGVESAAILNAVITICKLIPLFTFIVFSVLIFKANVFTAHFWNNVSGNFNGGLGVGTQIKNCMMVMMWVFVGIEGATMMSSRAKKKSDAGKATILGLGCLLAIYILASVLPYGYLSRAELTSIHQPAMVYIFKSMVGNWGGALISLGLIISTLGSWLSWTMLPAETVMLMSKRQLLPPIFGRENKHGAPTFSLIISGALIQLFLFTLLFTDRAYNFAYSLCTAAIVICYIFVAAYQVKYSYRHLREKGNWLQLLIGIFAFIFECVGIYMAGLQFVLLCAIAYIPGFFLFMKTRKDAGCEKWFSRIETVVTAAIAVGAVLGIVLLTMGRISV</sequence>
<dbReference type="InterPro" id="IPR050367">
    <property type="entry name" value="APC_superfamily"/>
</dbReference>
<proteinExistence type="inferred from homology"/>
<dbReference type="NCBIfam" id="TIGR03810">
    <property type="entry name" value="arg_ornith_anti"/>
    <property type="match status" value="1"/>
</dbReference>
<dbReference type="InterPro" id="IPR004754">
    <property type="entry name" value="Amino_acid_antiprt"/>
</dbReference>
<feature type="transmembrane region" description="Helical" evidence="10">
    <location>
        <begin position="115"/>
        <end position="136"/>
    </location>
</feature>
<feature type="transmembrane region" description="Helical" evidence="10">
    <location>
        <begin position="351"/>
        <end position="370"/>
    </location>
</feature>
<evidence type="ECO:0000256" key="5">
    <source>
        <dbReference type="ARBA" id="ARBA00022692"/>
    </source>
</evidence>
<keyword evidence="4" id="KW-1003">Cell membrane</keyword>
<dbReference type="PANTHER" id="PTHR42770:SF4">
    <property type="entry name" value="ARGININE_ORNITHINE ANTIPORTER-RELATED"/>
    <property type="match status" value="1"/>
</dbReference>
<dbReference type="InterPro" id="IPR002293">
    <property type="entry name" value="AA/rel_permease1"/>
</dbReference>
<evidence type="ECO:0000313" key="12">
    <source>
        <dbReference type="Proteomes" id="UP000019488"/>
    </source>
</evidence>
<protein>
    <recommendedName>
        <fullName evidence="9">Arginine-ornithine antiporter</fullName>
    </recommendedName>
</protein>
<dbReference type="EMBL" id="BAKI01000007">
    <property type="protein sequence ID" value="GAF36139.1"/>
    <property type="molecule type" value="Genomic_DNA"/>
</dbReference>
<keyword evidence="8 10" id="KW-0472">Membrane</keyword>
<feature type="transmembrane region" description="Helical" evidence="10">
    <location>
        <begin position="434"/>
        <end position="450"/>
    </location>
</feature>
<keyword evidence="7 10" id="KW-1133">Transmembrane helix</keyword>
<dbReference type="GO" id="GO:0005886">
    <property type="term" value="C:plasma membrane"/>
    <property type="evidence" value="ECO:0007669"/>
    <property type="project" value="UniProtKB-SubCell"/>
</dbReference>
<dbReference type="NCBIfam" id="TIGR00905">
    <property type="entry name" value="2A0302"/>
    <property type="match status" value="1"/>
</dbReference>
<dbReference type="Gene3D" id="1.20.1740.10">
    <property type="entry name" value="Amino acid/polyamine transporter I"/>
    <property type="match status" value="1"/>
</dbReference>
<dbReference type="Pfam" id="PF13520">
    <property type="entry name" value="AA_permease_2"/>
    <property type="match status" value="1"/>
</dbReference>
<dbReference type="Proteomes" id="UP000019488">
    <property type="component" value="Unassembled WGS sequence"/>
</dbReference>
<evidence type="ECO:0000256" key="9">
    <source>
        <dbReference type="NCBIfam" id="TIGR03810"/>
    </source>
</evidence>
<dbReference type="GO" id="GO:1903826">
    <property type="term" value="P:L-arginine transmembrane transport"/>
    <property type="evidence" value="ECO:0007669"/>
    <property type="project" value="InterPro"/>
</dbReference>
<organism evidence="11 12">
    <name type="scientific">Lentilactobacillus farraginis DSM 18382 = JCM 14108</name>
    <dbReference type="NCBI Taxonomy" id="1423743"/>
    <lineage>
        <taxon>Bacteria</taxon>
        <taxon>Bacillati</taxon>
        <taxon>Bacillota</taxon>
        <taxon>Bacilli</taxon>
        <taxon>Lactobacillales</taxon>
        <taxon>Lactobacillaceae</taxon>
        <taxon>Lentilactobacillus</taxon>
    </lineage>
</organism>
<evidence type="ECO:0000256" key="10">
    <source>
        <dbReference type="SAM" id="Phobius"/>
    </source>
</evidence>
<evidence type="ECO:0000256" key="2">
    <source>
        <dbReference type="ARBA" id="ARBA00008220"/>
    </source>
</evidence>
<feature type="transmembrane region" description="Helical" evidence="10">
    <location>
        <begin position="462"/>
        <end position="486"/>
    </location>
</feature>
<comment type="similarity">
    <text evidence="2">Belongs to the amino acid-polyamine-organocation (APC) superfamily. Basic amino acid/polyamine antiporter (APA) (TC 2.A.3.2) family.</text>
</comment>
<comment type="subcellular location">
    <subcellularLocation>
        <location evidence="1">Cell membrane</location>
        <topology evidence="1">Multi-pass membrane protein</topology>
    </subcellularLocation>
</comment>
<keyword evidence="5 10" id="KW-0812">Transmembrane</keyword>
<keyword evidence="6" id="KW-0029">Amino-acid transport</keyword>
<evidence type="ECO:0000256" key="6">
    <source>
        <dbReference type="ARBA" id="ARBA00022970"/>
    </source>
</evidence>
<dbReference type="STRING" id="1423743.FD41_GL001385"/>
<dbReference type="GO" id="GO:0043858">
    <property type="term" value="F:arginine:ornithine antiporter activity"/>
    <property type="evidence" value="ECO:0007669"/>
    <property type="project" value="UniProtKB-UniRule"/>
</dbReference>
<gene>
    <name evidence="11" type="ORF">JCM14108_1088</name>
</gene>
<feature type="transmembrane region" description="Helical" evidence="10">
    <location>
        <begin position="254"/>
        <end position="275"/>
    </location>
</feature>
<evidence type="ECO:0000256" key="7">
    <source>
        <dbReference type="ARBA" id="ARBA00022989"/>
    </source>
</evidence>
<feature type="transmembrane region" description="Helical" evidence="10">
    <location>
        <begin position="167"/>
        <end position="192"/>
    </location>
</feature>
<dbReference type="PANTHER" id="PTHR42770">
    <property type="entry name" value="AMINO ACID TRANSPORTER-RELATED"/>
    <property type="match status" value="1"/>
</dbReference>
<feature type="transmembrane region" description="Helical" evidence="10">
    <location>
        <begin position="409"/>
        <end position="428"/>
    </location>
</feature>
<feature type="transmembrane region" description="Helical" evidence="10">
    <location>
        <begin position="376"/>
        <end position="397"/>
    </location>
</feature>
<feature type="transmembrane region" description="Helical" evidence="10">
    <location>
        <begin position="59"/>
        <end position="77"/>
    </location>
</feature>
<evidence type="ECO:0000256" key="4">
    <source>
        <dbReference type="ARBA" id="ARBA00022475"/>
    </source>
</evidence>
<evidence type="ECO:0000256" key="3">
    <source>
        <dbReference type="ARBA" id="ARBA00022448"/>
    </source>
</evidence>
<dbReference type="PIRSF" id="PIRSF006060">
    <property type="entry name" value="AA_transporter"/>
    <property type="match status" value="1"/>
</dbReference>
<dbReference type="InterPro" id="IPR022461">
    <property type="entry name" value="Arg/Orn_antiprt_ArcD"/>
</dbReference>
<feature type="transmembrane region" description="Helical" evidence="10">
    <location>
        <begin position="295"/>
        <end position="322"/>
    </location>
</feature>
<name>X0PA04_9LACO</name>